<protein>
    <submittedName>
        <fullName evidence="1">Unannotated protein</fullName>
    </submittedName>
</protein>
<proteinExistence type="predicted"/>
<sequence length="69" mass="7340">MFSRISVPSARSAAIIRSLSLDFKTPCRVVGPLAKADKTSSRLFNDFEPGREISARNSLVATGASQAGE</sequence>
<evidence type="ECO:0000313" key="1">
    <source>
        <dbReference type="EMBL" id="CAB4637679.1"/>
    </source>
</evidence>
<reference evidence="1" key="1">
    <citation type="submission" date="2020-05" db="EMBL/GenBank/DDBJ databases">
        <authorList>
            <person name="Chiriac C."/>
            <person name="Salcher M."/>
            <person name="Ghai R."/>
            <person name="Kavagutti S V."/>
        </authorList>
    </citation>
    <scope>NUCLEOTIDE SEQUENCE</scope>
</reference>
<dbReference type="AlphaFoldDB" id="A0A6J6JPI4"/>
<accession>A0A6J6JPI4</accession>
<name>A0A6J6JPI4_9ZZZZ</name>
<dbReference type="EMBL" id="CAEZVO010000118">
    <property type="protein sequence ID" value="CAB4637679.1"/>
    <property type="molecule type" value="Genomic_DNA"/>
</dbReference>
<gene>
    <name evidence="1" type="ORF">UFOPK2044_00774</name>
</gene>
<organism evidence="1">
    <name type="scientific">freshwater metagenome</name>
    <dbReference type="NCBI Taxonomy" id="449393"/>
    <lineage>
        <taxon>unclassified sequences</taxon>
        <taxon>metagenomes</taxon>
        <taxon>ecological metagenomes</taxon>
    </lineage>
</organism>